<gene>
    <name evidence="1" type="ORF">CDAR_204341</name>
</gene>
<name>A0AAV4USC2_9ARAC</name>
<protein>
    <submittedName>
        <fullName evidence="1">Uncharacterized protein</fullName>
    </submittedName>
</protein>
<dbReference type="EMBL" id="BPLQ01011836">
    <property type="protein sequence ID" value="GIY60692.1"/>
    <property type="molecule type" value="Genomic_DNA"/>
</dbReference>
<proteinExistence type="predicted"/>
<accession>A0AAV4USC2</accession>
<dbReference type="AlphaFoldDB" id="A0AAV4USC2"/>
<dbReference type="Proteomes" id="UP001054837">
    <property type="component" value="Unassembled WGS sequence"/>
</dbReference>
<evidence type="ECO:0000313" key="2">
    <source>
        <dbReference type="Proteomes" id="UP001054837"/>
    </source>
</evidence>
<sequence>MVEIGLWGLGYWSVSKKLVKVPVLFAAAVRFQFSPLILSFLDGRINTHSENRIRDKLFPKANFTASAVYKNGNRDCRLQEWNRGN</sequence>
<evidence type="ECO:0000313" key="1">
    <source>
        <dbReference type="EMBL" id="GIY60692.1"/>
    </source>
</evidence>
<comment type="caution">
    <text evidence="1">The sequence shown here is derived from an EMBL/GenBank/DDBJ whole genome shotgun (WGS) entry which is preliminary data.</text>
</comment>
<keyword evidence="2" id="KW-1185">Reference proteome</keyword>
<organism evidence="1 2">
    <name type="scientific">Caerostris darwini</name>
    <dbReference type="NCBI Taxonomy" id="1538125"/>
    <lineage>
        <taxon>Eukaryota</taxon>
        <taxon>Metazoa</taxon>
        <taxon>Ecdysozoa</taxon>
        <taxon>Arthropoda</taxon>
        <taxon>Chelicerata</taxon>
        <taxon>Arachnida</taxon>
        <taxon>Araneae</taxon>
        <taxon>Araneomorphae</taxon>
        <taxon>Entelegynae</taxon>
        <taxon>Araneoidea</taxon>
        <taxon>Araneidae</taxon>
        <taxon>Caerostris</taxon>
    </lineage>
</organism>
<reference evidence="1 2" key="1">
    <citation type="submission" date="2021-06" db="EMBL/GenBank/DDBJ databases">
        <title>Caerostris darwini draft genome.</title>
        <authorList>
            <person name="Kono N."/>
            <person name="Arakawa K."/>
        </authorList>
    </citation>
    <scope>NUCLEOTIDE SEQUENCE [LARGE SCALE GENOMIC DNA]</scope>
</reference>